<evidence type="ECO:0000313" key="1">
    <source>
        <dbReference type="EMBL" id="KAH1184394.1"/>
    </source>
</evidence>
<gene>
    <name evidence="1" type="ORF">KIL84_015010</name>
</gene>
<dbReference type="Proteomes" id="UP000827986">
    <property type="component" value="Unassembled WGS sequence"/>
</dbReference>
<accession>A0A9D4B8V8</accession>
<comment type="caution">
    <text evidence="1">The sequence shown here is derived from an EMBL/GenBank/DDBJ whole genome shotgun (WGS) entry which is preliminary data.</text>
</comment>
<reference evidence="1" key="1">
    <citation type="submission" date="2021-09" db="EMBL/GenBank/DDBJ databases">
        <title>The genome of Mauremys mutica provides insights into the evolution of semi-aquatic lifestyle.</title>
        <authorList>
            <person name="Gong S."/>
            <person name="Gao Y."/>
        </authorList>
    </citation>
    <scope>NUCLEOTIDE SEQUENCE</scope>
    <source>
        <strain evidence="1">MM-2020</strain>
        <tissue evidence="1">Muscle</tissue>
    </source>
</reference>
<dbReference type="EMBL" id="JAHDVG010000465">
    <property type="protein sequence ID" value="KAH1184394.1"/>
    <property type="molecule type" value="Genomic_DNA"/>
</dbReference>
<sequence length="110" mass="12215">MKLKGDFLGGMTHGILSSTWILSYPGKAIGVGSQSSCLGPEACDTENSARFVAHLKMCQDWNCGTRNRGLECSKLKGMYRRGNGRDNVKRQHQNVSAVTFPQDCWIRVLH</sequence>
<name>A0A9D4B8V8_9SAUR</name>
<organism evidence="1 2">
    <name type="scientific">Mauremys mutica</name>
    <name type="common">yellowpond turtle</name>
    <dbReference type="NCBI Taxonomy" id="74926"/>
    <lineage>
        <taxon>Eukaryota</taxon>
        <taxon>Metazoa</taxon>
        <taxon>Chordata</taxon>
        <taxon>Craniata</taxon>
        <taxon>Vertebrata</taxon>
        <taxon>Euteleostomi</taxon>
        <taxon>Archelosauria</taxon>
        <taxon>Testudinata</taxon>
        <taxon>Testudines</taxon>
        <taxon>Cryptodira</taxon>
        <taxon>Durocryptodira</taxon>
        <taxon>Testudinoidea</taxon>
        <taxon>Geoemydidae</taxon>
        <taxon>Geoemydinae</taxon>
        <taxon>Mauremys</taxon>
    </lineage>
</organism>
<dbReference type="AlphaFoldDB" id="A0A9D4B8V8"/>
<proteinExistence type="predicted"/>
<keyword evidence="2" id="KW-1185">Reference proteome</keyword>
<evidence type="ECO:0000313" key="2">
    <source>
        <dbReference type="Proteomes" id="UP000827986"/>
    </source>
</evidence>
<protein>
    <submittedName>
        <fullName evidence="1">Uncharacterized protein</fullName>
    </submittedName>
</protein>